<protein>
    <submittedName>
        <fullName evidence="4">Endonuclease/Exonuclease/phosphatase family protein</fullName>
    </submittedName>
</protein>
<evidence type="ECO:0000313" key="4">
    <source>
        <dbReference type="EMBL" id="MCP2163450.1"/>
    </source>
</evidence>
<reference evidence="4" key="1">
    <citation type="submission" date="2022-06" db="EMBL/GenBank/DDBJ databases">
        <title>Genomic Encyclopedia of Archaeal and Bacterial Type Strains, Phase II (KMG-II): from individual species to whole genera.</title>
        <authorList>
            <person name="Goeker M."/>
        </authorList>
    </citation>
    <scope>NUCLEOTIDE SEQUENCE</scope>
    <source>
        <strain evidence="4">DSM 43935</strain>
    </source>
</reference>
<dbReference type="InterPro" id="IPR036691">
    <property type="entry name" value="Endo/exonu/phosph_ase_sf"/>
</dbReference>
<keyword evidence="5" id="KW-1185">Reference proteome</keyword>
<organism evidence="4 5">
    <name type="scientific">Goodfellowiella coeruleoviolacea</name>
    <dbReference type="NCBI Taxonomy" id="334858"/>
    <lineage>
        <taxon>Bacteria</taxon>
        <taxon>Bacillati</taxon>
        <taxon>Actinomycetota</taxon>
        <taxon>Actinomycetes</taxon>
        <taxon>Pseudonocardiales</taxon>
        <taxon>Pseudonocardiaceae</taxon>
        <taxon>Goodfellowiella</taxon>
    </lineage>
</organism>
<dbReference type="RefSeq" id="WP_253766107.1">
    <property type="nucleotide sequence ID" value="NZ_JAMTCK010000001.1"/>
</dbReference>
<dbReference type="PANTHER" id="PTHR14859:SF1">
    <property type="entry name" value="PGAP2-INTERACTING PROTEIN"/>
    <property type="match status" value="1"/>
</dbReference>
<dbReference type="Gene3D" id="3.60.10.10">
    <property type="entry name" value="Endonuclease/exonuclease/phosphatase"/>
    <property type="match status" value="1"/>
</dbReference>
<keyword evidence="4" id="KW-0255">Endonuclease</keyword>
<feature type="domain" description="Endonuclease/exonuclease/phosphatase" evidence="3">
    <location>
        <begin position="56"/>
        <end position="308"/>
    </location>
</feature>
<sequence>MARHPSVAAVLALLMALLVVAGPPASAAPPVAAAPTADPGPTAGASAVPARTVRVMTWNACGNNSACKYYENPDGLIATVRWHMLNHGAPMDAAIIQEFCRSFAKPLETQLEAYYGYGWDVRFAPIKIKKGSDPAAAPNKQCVRGRGDYGIALAVPDENTWWEARYLPSAEGAEWRVALCATVDSWWVKLCNAHFSYGGDDPTGSFRAQQVAAYQSFVWPSRFRVIFGGDLNLRPPGTATSGGLVPVYDSFVECAQADQNSPRTGPGTHYESEPHDDSDTVKIDYLFTNPGSTHSCDLPTAPVQSSDHRPMWMTVQLPTV</sequence>
<dbReference type="InterPro" id="IPR051916">
    <property type="entry name" value="GPI-anchor_lipid_remodeler"/>
</dbReference>
<evidence type="ECO:0000256" key="1">
    <source>
        <dbReference type="SAM" id="MobiDB-lite"/>
    </source>
</evidence>
<keyword evidence="4" id="KW-0540">Nuclease</keyword>
<dbReference type="EMBL" id="JAMTCK010000001">
    <property type="protein sequence ID" value="MCP2163450.1"/>
    <property type="molecule type" value="Genomic_DNA"/>
</dbReference>
<dbReference type="GO" id="GO:0016020">
    <property type="term" value="C:membrane"/>
    <property type="evidence" value="ECO:0007669"/>
    <property type="project" value="GOC"/>
</dbReference>
<feature type="region of interest" description="Disordered" evidence="1">
    <location>
        <begin position="258"/>
        <end position="278"/>
    </location>
</feature>
<dbReference type="InterPro" id="IPR005135">
    <property type="entry name" value="Endo/exonuclease/phosphatase"/>
</dbReference>
<dbReference type="GO" id="GO:0004519">
    <property type="term" value="F:endonuclease activity"/>
    <property type="evidence" value="ECO:0007669"/>
    <property type="project" value="UniProtKB-KW"/>
</dbReference>
<name>A0AAE3G8D8_9PSEU</name>
<feature type="signal peptide" evidence="2">
    <location>
        <begin position="1"/>
        <end position="27"/>
    </location>
</feature>
<feature type="chain" id="PRO_5042074407" evidence="2">
    <location>
        <begin position="28"/>
        <end position="320"/>
    </location>
</feature>
<dbReference type="PANTHER" id="PTHR14859">
    <property type="entry name" value="CALCOFLUOR WHITE HYPERSENSITIVE PROTEIN PRECURSOR"/>
    <property type="match status" value="1"/>
</dbReference>
<comment type="caution">
    <text evidence="4">The sequence shown here is derived from an EMBL/GenBank/DDBJ whole genome shotgun (WGS) entry which is preliminary data.</text>
</comment>
<keyword evidence="2" id="KW-0732">Signal</keyword>
<dbReference type="SUPFAM" id="SSF56219">
    <property type="entry name" value="DNase I-like"/>
    <property type="match status" value="1"/>
</dbReference>
<gene>
    <name evidence="4" type="ORF">LX83_000290</name>
</gene>
<accession>A0AAE3G8D8</accession>
<evidence type="ECO:0000259" key="3">
    <source>
        <dbReference type="Pfam" id="PF03372"/>
    </source>
</evidence>
<dbReference type="Proteomes" id="UP001206128">
    <property type="component" value="Unassembled WGS sequence"/>
</dbReference>
<dbReference type="AlphaFoldDB" id="A0AAE3G8D8"/>
<dbReference type="GO" id="GO:0006506">
    <property type="term" value="P:GPI anchor biosynthetic process"/>
    <property type="evidence" value="ECO:0007669"/>
    <property type="project" value="TreeGrafter"/>
</dbReference>
<proteinExistence type="predicted"/>
<evidence type="ECO:0000313" key="5">
    <source>
        <dbReference type="Proteomes" id="UP001206128"/>
    </source>
</evidence>
<evidence type="ECO:0000256" key="2">
    <source>
        <dbReference type="SAM" id="SignalP"/>
    </source>
</evidence>
<keyword evidence="4" id="KW-0378">Hydrolase</keyword>
<dbReference type="Pfam" id="PF03372">
    <property type="entry name" value="Exo_endo_phos"/>
    <property type="match status" value="1"/>
</dbReference>